<dbReference type="EMBL" id="JARHUD010000006">
    <property type="protein sequence ID" value="MDF2096615.1"/>
    <property type="molecule type" value="Genomic_DNA"/>
</dbReference>
<dbReference type="InterPro" id="IPR022002">
    <property type="entry name" value="ChsH2_Znr"/>
</dbReference>
<dbReference type="SUPFAM" id="SSF50249">
    <property type="entry name" value="Nucleic acid-binding proteins"/>
    <property type="match status" value="1"/>
</dbReference>
<name>A0ABT5YNR8_9PROT</name>
<evidence type="ECO:0000259" key="1">
    <source>
        <dbReference type="Pfam" id="PF01796"/>
    </source>
</evidence>
<evidence type="ECO:0000259" key="2">
    <source>
        <dbReference type="Pfam" id="PF12172"/>
    </source>
</evidence>
<dbReference type="InterPro" id="IPR052513">
    <property type="entry name" value="Thioester_dehydratase-like"/>
</dbReference>
<dbReference type="RefSeq" id="WP_275823219.1">
    <property type="nucleotide sequence ID" value="NZ_JARHUD010000006.1"/>
</dbReference>
<comment type="caution">
    <text evidence="3">The sequence shown here is derived from an EMBL/GenBank/DDBJ whole genome shotgun (WGS) entry which is preliminary data.</text>
</comment>
<keyword evidence="4" id="KW-1185">Reference proteome</keyword>
<dbReference type="Proteomes" id="UP001215503">
    <property type="component" value="Unassembled WGS sequence"/>
</dbReference>
<gene>
    <name evidence="3" type="ORF">P2G67_11565</name>
</gene>
<sequence length="124" mass="13862">MQELIERHRQDAAEGKLAYESCRACDHHQAFVRGFCSRCGSEDLEWKTAAGGGRVAAHSVLHRAPTPDYREKVPYAIALVDLDEGMRVMGHAGLDLKPGERVSLSFAPHGERSLLRFDRSSREE</sequence>
<feature type="domain" description="ChsH2 rubredoxin-like zinc ribbon" evidence="2">
    <location>
        <begin position="9"/>
        <end position="45"/>
    </location>
</feature>
<dbReference type="InterPro" id="IPR002878">
    <property type="entry name" value="ChsH2_C"/>
</dbReference>
<accession>A0ABT5YNR8</accession>
<evidence type="ECO:0000313" key="4">
    <source>
        <dbReference type="Proteomes" id="UP001215503"/>
    </source>
</evidence>
<evidence type="ECO:0000313" key="3">
    <source>
        <dbReference type="EMBL" id="MDF2096615.1"/>
    </source>
</evidence>
<dbReference type="Pfam" id="PF12172">
    <property type="entry name" value="zf-ChsH2"/>
    <property type="match status" value="1"/>
</dbReference>
<organism evidence="3 4">
    <name type="scientific">Aquibaculum arenosum</name>
    <dbReference type="NCBI Taxonomy" id="3032591"/>
    <lineage>
        <taxon>Bacteria</taxon>
        <taxon>Pseudomonadati</taxon>
        <taxon>Pseudomonadota</taxon>
        <taxon>Alphaproteobacteria</taxon>
        <taxon>Rhodospirillales</taxon>
        <taxon>Rhodovibrionaceae</taxon>
        <taxon>Aquibaculum</taxon>
    </lineage>
</organism>
<feature type="domain" description="ChsH2 C-terminal OB-fold" evidence="1">
    <location>
        <begin position="46"/>
        <end position="106"/>
    </location>
</feature>
<dbReference type="InterPro" id="IPR012340">
    <property type="entry name" value="NA-bd_OB-fold"/>
</dbReference>
<dbReference type="Pfam" id="PF01796">
    <property type="entry name" value="OB_ChsH2_C"/>
    <property type="match status" value="1"/>
</dbReference>
<dbReference type="PANTHER" id="PTHR34075">
    <property type="entry name" value="BLR3430 PROTEIN"/>
    <property type="match status" value="1"/>
</dbReference>
<protein>
    <submittedName>
        <fullName evidence="3">OB-fold domain-containing protein</fullName>
    </submittedName>
</protein>
<reference evidence="3 4" key="1">
    <citation type="submission" date="2023-03" db="EMBL/GenBank/DDBJ databases">
        <title>Fodinicurvata sp. CAU 1616 isolated from sea sendiment.</title>
        <authorList>
            <person name="Kim W."/>
        </authorList>
    </citation>
    <scope>NUCLEOTIDE SEQUENCE [LARGE SCALE GENOMIC DNA]</scope>
    <source>
        <strain evidence="3 4">CAU 1616</strain>
    </source>
</reference>
<dbReference type="PANTHER" id="PTHR34075:SF5">
    <property type="entry name" value="BLR3430 PROTEIN"/>
    <property type="match status" value="1"/>
</dbReference>
<proteinExistence type="predicted"/>